<dbReference type="InterPro" id="IPR011008">
    <property type="entry name" value="Dimeric_a/b-barrel"/>
</dbReference>
<dbReference type="Proteomes" id="UP000183413">
    <property type="component" value="Unassembled WGS sequence"/>
</dbReference>
<comment type="similarity">
    <text evidence="1">Belongs to the YciI family.</text>
</comment>
<dbReference type="AlphaFoldDB" id="A0A1I5H4B8"/>
<evidence type="ECO:0000313" key="4">
    <source>
        <dbReference type="Proteomes" id="UP000183413"/>
    </source>
</evidence>
<evidence type="ECO:0000313" key="3">
    <source>
        <dbReference type="EMBL" id="SFO43128.1"/>
    </source>
</evidence>
<organism evidence="3 4">
    <name type="scientific">Actinomadura madurae</name>
    <dbReference type="NCBI Taxonomy" id="1993"/>
    <lineage>
        <taxon>Bacteria</taxon>
        <taxon>Bacillati</taxon>
        <taxon>Actinomycetota</taxon>
        <taxon>Actinomycetes</taxon>
        <taxon>Streptosporangiales</taxon>
        <taxon>Thermomonosporaceae</taxon>
        <taxon>Actinomadura</taxon>
    </lineage>
</organism>
<dbReference type="InterPro" id="IPR005545">
    <property type="entry name" value="YCII"/>
</dbReference>
<accession>A0A1I5H4B8</accession>
<feature type="domain" description="YCII-related" evidence="2">
    <location>
        <begin position="11"/>
        <end position="81"/>
    </location>
</feature>
<dbReference type="RefSeq" id="WP_075021663.1">
    <property type="nucleotide sequence ID" value="NZ_FOVH01000006.1"/>
</dbReference>
<reference evidence="3 4" key="1">
    <citation type="submission" date="2016-10" db="EMBL/GenBank/DDBJ databases">
        <authorList>
            <person name="de Groot N.N."/>
        </authorList>
    </citation>
    <scope>NUCLEOTIDE SEQUENCE [LARGE SCALE GENOMIC DNA]</scope>
    <source>
        <strain evidence="3 4">DSM 43067</strain>
    </source>
</reference>
<sequence length="97" mass="10462">MLHLLRLEYTGSEQAAEPHVAGHVAFLERHHAAGKFVLSGQTVPTSQGGLIIAVGVDRQGAEDIAAEDPFVKAGVARYRITTVTPGRAHPDLARLWR</sequence>
<gene>
    <name evidence="3" type="ORF">SAMN04489713_1067</name>
</gene>
<dbReference type="EMBL" id="FOVH01000006">
    <property type="protein sequence ID" value="SFO43128.1"/>
    <property type="molecule type" value="Genomic_DNA"/>
</dbReference>
<proteinExistence type="inferred from homology"/>
<dbReference type="Pfam" id="PF03795">
    <property type="entry name" value="YCII"/>
    <property type="match status" value="1"/>
</dbReference>
<dbReference type="eggNOG" id="COG2350">
    <property type="taxonomic scope" value="Bacteria"/>
</dbReference>
<evidence type="ECO:0000259" key="2">
    <source>
        <dbReference type="Pfam" id="PF03795"/>
    </source>
</evidence>
<dbReference type="PANTHER" id="PTHR37828">
    <property type="entry name" value="GSR2449 PROTEIN"/>
    <property type="match status" value="1"/>
</dbReference>
<dbReference type="STRING" id="1993.SAMN04489713_1067"/>
<dbReference type="Gene3D" id="3.30.70.1060">
    <property type="entry name" value="Dimeric alpha+beta barrel"/>
    <property type="match status" value="1"/>
</dbReference>
<evidence type="ECO:0000256" key="1">
    <source>
        <dbReference type="ARBA" id="ARBA00007689"/>
    </source>
</evidence>
<keyword evidence="4" id="KW-1185">Reference proteome</keyword>
<protein>
    <submittedName>
        <fullName evidence="3">Uncharacterized conserved protein YciI, contains a putative active-site phosphohistidine</fullName>
    </submittedName>
</protein>
<dbReference type="InParanoid" id="A0A1I5H4B8"/>
<dbReference type="PANTHER" id="PTHR37828:SF1">
    <property type="entry name" value="YCII-RELATED DOMAIN-CONTAINING PROTEIN"/>
    <property type="match status" value="1"/>
</dbReference>
<name>A0A1I5H4B8_9ACTN</name>
<dbReference type="SUPFAM" id="SSF54909">
    <property type="entry name" value="Dimeric alpha+beta barrel"/>
    <property type="match status" value="1"/>
</dbReference>